<name>A0A1S2Z504_CICAR</name>
<sequence length="152" mass="16901">MVKGPLVRINPSNGSVKSQNLDVILGVDWLSYHYILLDSGRKIVIFPDPELSKFLATQDIKVALKEGDMEILSLASVGVTHDAKIEDVLVVKDLYDVFSTDVAGLRSVRETEFSIDLHPGTGLISIASYRMLPSELPELKEQLEELMSKQFI</sequence>
<dbReference type="PANTHER" id="PTHR15503">
    <property type="entry name" value="LDOC1 RELATED"/>
    <property type="match status" value="1"/>
</dbReference>
<protein>
    <submittedName>
        <fullName evidence="2">Uncharacterized protein LOC101498043</fullName>
    </submittedName>
</protein>
<dbReference type="eggNOG" id="KOG0017">
    <property type="taxonomic scope" value="Eukaryota"/>
</dbReference>
<dbReference type="GeneID" id="101498043"/>
<dbReference type="RefSeq" id="XP_004515150.1">
    <property type="nucleotide sequence ID" value="XM_004515093.1"/>
</dbReference>
<keyword evidence="1" id="KW-1185">Reference proteome</keyword>
<evidence type="ECO:0000313" key="2">
    <source>
        <dbReference type="RefSeq" id="XP_004515150.1"/>
    </source>
</evidence>
<gene>
    <name evidence="2" type="primary">LOC101498043</name>
</gene>
<accession>A0A1S2Z504</accession>
<dbReference type="KEGG" id="cam:101498043"/>
<reference evidence="2" key="1">
    <citation type="submission" date="2025-08" db="UniProtKB">
        <authorList>
            <consortium name="RefSeq"/>
        </authorList>
    </citation>
    <scope>IDENTIFICATION</scope>
    <source>
        <tissue evidence="2">Etiolated seedlings</tissue>
    </source>
</reference>
<organism evidence="1 2">
    <name type="scientific">Cicer arietinum</name>
    <name type="common">Chickpea</name>
    <name type="synonym">Garbanzo</name>
    <dbReference type="NCBI Taxonomy" id="3827"/>
    <lineage>
        <taxon>Eukaryota</taxon>
        <taxon>Viridiplantae</taxon>
        <taxon>Streptophyta</taxon>
        <taxon>Embryophyta</taxon>
        <taxon>Tracheophyta</taxon>
        <taxon>Spermatophyta</taxon>
        <taxon>Magnoliopsida</taxon>
        <taxon>eudicotyledons</taxon>
        <taxon>Gunneridae</taxon>
        <taxon>Pentapetalae</taxon>
        <taxon>rosids</taxon>
        <taxon>fabids</taxon>
        <taxon>Fabales</taxon>
        <taxon>Fabaceae</taxon>
        <taxon>Papilionoideae</taxon>
        <taxon>50 kb inversion clade</taxon>
        <taxon>NPAAA clade</taxon>
        <taxon>Hologalegina</taxon>
        <taxon>IRL clade</taxon>
        <taxon>Cicereae</taxon>
        <taxon>Cicer</taxon>
    </lineage>
</organism>
<dbReference type="OrthoDB" id="1424108at2759"/>
<dbReference type="PANTHER" id="PTHR15503:SF45">
    <property type="entry name" value="RNA-DIRECTED DNA POLYMERASE HOMOLOG"/>
    <property type="match status" value="1"/>
</dbReference>
<proteinExistence type="predicted"/>
<dbReference type="AlphaFoldDB" id="A0A1S2Z504"/>
<dbReference type="Proteomes" id="UP000087171">
    <property type="component" value="Unplaced"/>
</dbReference>
<evidence type="ECO:0000313" key="1">
    <source>
        <dbReference type="Proteomes" id="UP000087171"/>
    </source>
</evidence>
<dbReference type="InterPro" id="IPR032567">
    <property type="entry name" value="RTL1-rel"/>
</dbReference>
<dbReference type="PaxDb" id="3827-XP_004515150.1"/>